<gene>
    <name evidence="1" type="ORF">AEK19_MT1242</name>
</gene>
<geneLocation type="mitochondrion" evidence="1"/>
<sequence length="77" mass="8722">MLRPVIRSFVQAPFVKPVSLLGMNYFSSCRGGKEGINYHFTNRYSSSIEESLVPGKGVSLPTWPEVDYLTISFHLIR</sequence>
<organism evidence="1">
    <name type="scientific">Utricularia reniformis</name>
    <dbReference type="NCBI Taxonomy" id="192314"/>
    <lineage>
        <taxon>Eukaryota</taxon>
        <taxon>Viridiplantae</taxon>
        <taxon>Streptophyta</taxon>
        <taxon>Embryophyta</taxon>
        <taxon>Tracheophyta</taxon>
        <taxon>Spermatophyta</taxon>
        <taxon>Magnoliopsida</taxon>
        <taxon>eudicotyledons</taxon>
        <taxon>Gunneridae</taxon>
        <taxon>Pentapetalae</taxon>
        <taxon>asterids</taxon>
        <taxon>lamiids</taxon>
        <taxon>Lamiales</taxon>
        <taxon>Lentibulariaceae</taxon>
        <taxon>Utricularia</taxon>
    </lineage>
</organism>
<keyword evidence="1" id="KW-0496">Mitochondrion</keyword>
<reference evidence="1" key="1">
    <citation type="submission" date="2017-03" db="EMBL/GenBank/DDBJ databases">
        <title>The mitochondrial genome of the carnivorous plant Utricularia reniformis (Lentibulariaceae): structure, comparative analysis and evolutionary landmarks.</title>
        <authorList>
            <person name="Silva S.R."/>
            <person name="Alvarenga D.O."/>
            <person name="Michael T.P."/>
            <person name="Miranda V.F.O."/>
            <person name="Varani A.M."/>
        </authorList>
    </citation>
    <scope>NUCLEOTIDE SEQUENCE</scope>
</reference>
<evidence type="ECO:0000313" key="1">
    <source>
        <dbReference type="EMBL" id="ART31453.1"/>
    </source>
</evidence>
<dbReference type="AlphaFoldDB" id="A0A1Y0B253"/>
<protein>
    <submittedName>
        <fullName evidence="1">Uncharacterized protein</fullName>
    </submittedName>
</protein>
<name>A0A1Y0B253_9LAMI</name>
<proteinExistence type="predicted"/>
<dbReference type="EMBL" id="KY774314">
    <property type="protein sequence ID" value="ART31453.1"/>
    <property type="molecule type" value="Genomic_DNA"/>
</dbReference>
<accession>A0A1Y0B253</accession>